<dbReference type="Proteomes" id="UP001152798">
    <property type="component" value="Chromosome 1"/>
</dbReference>
<evidence type="ECO:0000313" key="2">
    <source>
        <dbReference type="Proteomes" id="UP001152798"/>
    </source>
</evidence>
<protein>
    <submittedName>
        <fullName evidence="1">Uncharacterized protein</fullName>
    </submittedName>
</protein>
<accession>A0A9P0E675</accession>
<organism evidence="1 2">
    <name type="scientific">Nezara viridula</name>
    <name type="common">Southern green stink bug</name>
    <name type="synonym">Cimex viridulus</name>
    <dbReference type="NCBI Taxonomy" id="85310"/>
    <lineage>
        <taxon>Eukaryota</taxon>
        <taxon>Metazoa</taxon>
        <taxon>Ecdysozoa</taxon>
        <taxon>Arthropoda</taxon>
        <taxon>Hexapoda</taxon>
        <taxon>Insecta</taxon>
        <taxon>Pterygota</taxon>
        <taxon>Neoptera</taxon>
        <taxon>Paraneoptera</taxon>
        <taxon>Hemiptera</taxon>
        <taxon>Heteroptera</taxon>
        <taxon>Panheteroptera</taxon>
        <taxon>Pentatomomorpha</taxon>
        <taxon>Pentatomoidea</taxon>
        <taxon>Pentatomidae</taxon>
        <taxon>Pentatominae</taxon>
        <taxon>Nezara</taxon>
    </lineage>
</organism>
<evidence type="ECO:0000313" key="1">
    <source>
        <dbReference type="EMBL" id="CAH1390888.1"/>
    </source>
</evidence>
<proteinExistence type="predicted"/>
<keyword evidence="2" id="KW-1185">Reference proteome</keyword>
<name>A0A9P0E675_NEZVI</name>
<sequence>MCCGFSPEAKKEEDWYCGSLPRRLSSSCRTTRGWSVPAWGRWLAQSPSILGVKATPTLVANHPVKCRLSAQRRLSALSSASTSCVRVANKQFEENSS</sequence>
<gene>
    <name evidence="1" type="ORF">NEZAVI_LOCUS2005</name>
</gene>
<reference evidence="1" key="1">
    <citation type="submission" date="2022-01" db="EMBL/GenBank/DDBJ databases">
        <authorList>
            <person name="King R."/>
        </authorList>
    </citation>
    <scope>NUCLEOTIDE SEQUENCE</scope>
</reference>
<dbReference type="AlphaFoldDB" id="A0A9P0E675"/>
<dbReference type="EMBL" id="OV725077">
    <property type="protein sequence ID" value="CAH1390888.1"/>
    <property type="molecule type" value="Genomic_DNA"/>
</dbReference>